<dbReference type="InterPro" id="IPR036322">
    <property type="entry name" value="WD40_repeat_dom_sf"/>
</dbReference>
<dbReference type="InterPro" id="IPR019775">
    <property type="entry name" value="WD40_repeat_CS"/>
</dbReference>
<evidence type="ECO:0000313" key="5">
    <source>
        <dbReference type="Proteomes" id="UP000324585"/>
    </source>
</evidence>
<dbReference type="Gene3D" id="2.130.10.10">
    <property type="entry name" value="YVTN repeat-like/Quinoprotein amine dehydrogenase"/>
    <property type="match status" value="1"/>
</dbReference>
<feature type="compositionally biased region" description="Basic and acidic residues" evidence="3">
    <location>
        <begin position="432"/>
        <end position="444"/>
    </location>
</feature>
<dbReference type="SUPFAM" id="SSF50978">
    <property type="entry name" value="WD40 repeat-like"/>
    <property type="match status" value="1"/>
</dbReference>
<evidence type="ECO:0000256" key="2">
    <source>
        <dbReference type="ARBA" id="ARBA00022737"/>
    </source>
</evidence>
<evidence type="ECO:0000256" key="1">
    <source>
        <dbReference type="ARBA" id="ARBA00022574"/>
    </source>
</evidence>
<name>A0A5J4YJT8_PORPP</name>
<dbReference type="AlphaFoldDB" id="A0A5J4YJT8"/>
<gene>
    <name evidence="4" type="ORF">FVE85_2513</name>
</gene>
<keyword evidence="5" id="KW-1185">Reference proteome</keyword>
<feature type="compositionally biased region" description="Basic and acidic residues" evidence="3">
    <location>
        <begin position="487"/>
        <end position="498"/>
    </location>
</feature>
<evidence type="ECO:0000313" key="4">
    <source>
        <dbReference type="EMBL" id="KAA8491498.1"/>
    </source>
</evidence>
<dbReference type="EMBL" id="VRMN01000013">
    <property type="protein sequence ID" value="KAA8491498.1"/>
    <property type="molecule type" value="Genomic_DNA"/>
</dbReference>
<dbReference type="InterPro" id="IPR015943">
    <property type="entry name" value="WD40/YVTN_repeat-like_dom_sf"/>
</dbReference>
<reference evidence="5" key="1">
    <citation type="journal article" date="2019" name="Nat. Commun.">
        <title>Expansion of phycobilisome linker gene families in mesophilic red algae.</title>
        <authorList>
            <person name="Lee J."/>
            <person name="Kim D."/>
            <person name="Bhattacharya D."/>
            <person name="Yoon H.S."/>
        </authorList>
    </citation>
    <scope>NUCLEOTIDE SEQUENCE [LARGE SCALE GENOMIC DNA]</scope>
    <source>
        <strain evidence="5">CCMP 1328</strain>
    </source>
</reference>
<keyword evidence="2" id="KW-0677">Repeat</keyword>
<dbReference type="PROSITE" id="PS00678">
    <property type="entry name" value="WD_REPEATS_1"/>
    <property type="match status" value="1"/>
</dbReference>
<feature type="region of interest" description="Disordered" evidence="3">
    <location>
        <begin position="399"/>
        <end position="509"/>
    </location>
</feature>
<comment type="caution">
    <text evidence="4">The sequence shown here is derived from an EMBL/GenBank/DDBJ whole genome shotgun (WGS) entry which is preliminary data.</text>
</comment>
<organism evidence="4 5">
    <name type="scientific">Porphyridium purpureum</name>
    <name type="common">Red alga</name>
    <name type="synonym">Porphyridium cruentum</name>
    <dbReference type="NCBI Taxonomy" id="35688"/>
    <lineage>
        <taxon>Eukaryota</taxon>
        <taxon>Rhodophyta</taxon>
        <taxon>Bangiophyceae</taxon>
        <taxon>Porphyridiales</taxon>
        <taxon>Porphyridiaceae</taxon>
        <taxon>Porphyridium</taxon>
    </lineage>
</organism>
<accession>A0A5J4YJT8</accession>
<dbReference type="InterPro" id="IPR001680">
    <property type="entry name" value="WD40_rpt"/>
</dbReference>
<evidence type="ECO:0000256" key="3">
    <source>
        <dbReference type="SAM" id="MobiDB-lite"/>
    </source>
</evidence>
<proteinExistence type="predicted"/>
<protein>
    <submittedName>
        <fullName evidence="4">Uncharacterized protein</fullName>
    </submittedName>
</protein>
<sequence>MAAGIEERFACVVTIGGGALRMWRVNLARAFSTDSTGKLASLVYRSPEHVEVSETACAFDDTGKTLAYGSTNGTVYVERVGREFNVHADRRIRLESAQHACVSLAFARTKSLLCAGYDDHTLNVWNLKDAAKGPIQHLATGKLIPRLCRWSASDATISIAGACVSSPVLKDADDSPAAQEHEVLVCAAASDWEFNTVYRGGRLILDIQPSPTEPGLLFVLTAEKLVRYELQMTQPYIPISWALTGEPVSLCFDPGDPNRLAIPMRDGSVYQVDLSTKKMDMPPFRTGSVRSERSGKVLAACFVNAKENSSVAMGSNGTVHVGVQSWRAHRSSNISALLCRPDPAAQQSHLSHHENESTIQEEAPFPHRKLDFEFTKQSPVASETLPGAELSAVAQNQQVPEPLAPRRMSSVPLPSSGGRTEREPGTEQVRSLQDKAESESERTVRTSSIGRKVPSRRDEPRVVMVSSPARDTADPLPTSKPWNSPYEAREGLESELQRRPAQAPASALSDQIPRVLASSAAAPVAASNASSATDRTEELVRGVVRSELRELYMDIVRQLVIQQEQIDDLAQSQHDFHAQVCTSLSEIKLLLEERQKHPR</sequence>
<keyword evidence="1" id="KW-0853">WD repeat</keyword>
<dbReference type="Proteomes" id="UP000324585">
    <property type="component" value="Unassembled WGS sequence"/>
</dbReference>
<dbReference type="Pfam" id="PF00400">
    <property type="entry name" value="WD40"/>
    <property type="match status" value="1"/>
</dbReference>